<dbReference type="EMBL" id="ML122287">
    <property type="protein sequence ID" value="RPD56510.1"/>
    <property type="molecule type" value="Genomic_DNA"/>
</dbReference>
<dbReference type="SUPFAM" id="SSF81383">
    <property type="entry name" value="F-box domain"/>
    <property type="match status" value="1"/>
</dbReference>
<dbReference type="InterPro" id="IPR036047">
    <property type="entry name" value="F-box-like_dom_sf"/>
</dbReference>
<evidence type="ECO:0000259" key="1">
    <source>
        <dbReference type="Pfam" id="PF12937"/>
    </source>
</evidence>
<protein>
    <recommendedName>
        <fullName evidence="1">F-box domain-containing protein</fullName>
    </recommendedName>
</protein>
<gene>
    <name evidence="2" type="ORF">L227DRAFT_253218</name>
</gene>
<feature type="domain" description="F-box" evidence="1">
    <location>
        <begin position="107"/>
        <end position="152"/>
    </location>
</feature>
<evidence type="ECO:0000313" key="3">
    <source>
        <dbReference type="Proteomes" id="UP000313359"/>
    </source>
</evidence>
<accession>A0A5C2RZL4</accession>
<dbReference type="STRING" id="1328759.A0A5C2RZL4"/>
<reference evidence="2" key="1">
    <citation type="journal article" date="2018" name="Genome Biol. Evol.">
        <title>Genomics and development of Lentinus tigrinus, a white-rot wood-decaying mushroom with dimorphic fruiting bodies.</title>
        <authorList>
            <person name="Wu B."/>
            <person name="Xu Z."/>
            <person name="Knudson A."/>
            <person name="Carlson A."/>
            <person name="Chen N."/>
            <person name="Kovaka S."/>
            <person name="LaButti K."/>
            <person name="Lipzen A."/>
            <person name="Pennachio C."/>
            <person name="Riley R."/>
            <person name="Schakwitz W."/>
            <person name="Umezawa K."/>
            <person name="Ohm R.A."/>
            <person name="Grigoriev I.V."/>
            <person name="Nagy L.G."/>
            <person name="Gibbons J."/>
            <person name="Hibbett D."/>
        </authorList>
    </citation>
    <scope>NUCLEOTIDE SEQUENCE [LARGE SCALE GENOMIC DNA]</scope>
    <source>
        <strain evidence="2">ALCF2SS1-6</strain>
    </source>
</reference>
<sequence length="681" mass="76523">MPVSESLNLSAEVAGEDFAGFKRIDTQQRQTWCISKIKQCRDHMAVLRTVYDLGDFDEDYAQTRTTAIEMQDTDIAETALLEIQEYKARIRALRSLYNSAAPINRILPFELLMEVFSYLRPDFNRRRGLAILRVCRIWTEVIFKTPQFWANLLATHQDATSLPKWKLDRFRIALKHSATLPLSLSFCGLSVVLAGLLRLHAHRIAELHVDMAKSITGPLNFILEADMPALHHLSINPWSRERCSRGELPNCYTRLPKTLPALRSIRMAARHFTASIASSSPLLHVELTWCWCAGCKPAQESEEYKLDLLIRALAQCTALETLRMTMCLPEIEHPNAGELHRHGRGSRTIRATLPRLRLLFIDDKRRPMGALLQRLTFPPSTIFEFDVMGRLKSPSLADIKSLPAISNANHLVLGLHREDRVLETFVNGRRMLRMALDIRDWYSDDYPDDSAFLIECYIKDVAELFASTTSTVTSLTIHGPVDVEPPYAPLAALFRAFPSLTRLALDHDANSLLHGIGSILTPLSEPGTDGRCPCPHLRELSCFWPTGNVWPWSHGGDPAYAMADYSHEGYLDALPDMRDSEESEMHTEIADSDEDALLPYEQTWVPYGAAETHAFLADLIPPLTRRVALGAAPLKELCIGITRGEALTASLPRNPLDQRLAQELKGLVDSVSIIQVGAPEQ</sequence>
<name>A0A5C2RZL4_9APHY</name>
<keyword evidence="3" id="KW-1185">Reference proteome</keyword>
<proteinExistence type="predicted"/>
<dbReference type="Proteomes" id="UP000313359">
    <property type="component" value="Unassembled WGS sequence"/>
</dbReference>
<dbReference type="OrthoDB" id="2754964at2759"/>
<evidence type="ECO:0000313" key="2">
    <source>
        <dbReference type="EMBL" id="RPD56510.1"/>
    </source>
</evidence>
<dbReference type="AlphaFoldDB" id="A0A5C2RZL4"/>
<dbReference type="Pfam" id="PF12937">
    <property type="entry name" value="F-box-like"/>
    <property type="match status" value="1"/>
</dbReference>
<organism evidence="2 3">
    <name type="scientific">Lentinus tigrinus ALCF2SS1-6</name>
    <dbReference type="NCBI Taxonomy" id="1328759"/>
    <lineage>
        <taxon>Eukaryota</taxon>
        <taxon>Fungi</taxon>
        <taxon>Dikarya</taxon>
        <taxon>Basidiomycota</taxon>
        <taxon>Agaricomycotina</taxon>
        <taxon>Agaricomycetes</taxon>
        <taxon>Polyporales</taxon>
        <taxon>Polyporaceae</taxon>
        <taxon>Lentinus</taxon>
    </lineage>
</organism>
<dbReference type="InterPro" id="IPR001810">
    <property type="entry name" value="F-box_dom"/>
</dbReference>